<dbReference type="InterPro" id="IPR013120">
    <property type="entry name" value="FAR_NAD-bd"/>
</dbReference>
<protein>
    <recommendedName>
        <fullName evidence="4">Fatty acyl-CoA reductase</fullName>
        <ecNumber evidence="4">1.2.1.84</ecNumber>
    </recommendedName>
</protein>
<dbReference type="GO" id="GO:0005777">
    <property type="term" value="C:peroxisome"/>
    <property type="evidence" value="ECO:0007669"/>
    <property type="project" value="TreeGrafter"/>
</dbReference>
<dbReference type="AlphaFoldDB" id="A0A0C9QQZ1"/>
<dbReference type="Gene3D" id="3.40.50.720">
    <property type="entry name" value="NAD(P)-binding Rossmann-like Domain"/>
    <property type="match status" value="1"/>
</dbReference>
<evidence type="ECO:0000256" key="1">
    <source>
        <dbReference type="ARBA" id="ARBA00005928"/>
    </source>
</evidence>
<dbReference type="GO" id="GO:0035336">
    <property type="term" value="P:long-chain fatty-acyl-CoA metabolic process"/>
    <property type="evidence" value="ECO:0007669"/>
    <property type="project" value="TreeGrafter"/>
</dbReference>
<feature type="domain" description="Fatty acyl-CoA reductase C-terminal" evidence="5">
    <location>
        <begin position="358"/>
        <end position="452"/>
    </location>
</feature>
<reference evidence="7" key="1">
    <citation type="submission" date="2015-01" db="EMBL/GenBank/DDBJ databases">
        <title>Transcriptome Assembly of Fopius arisanus.</title>
        <authorList>
            <person name="Geib S."/>
        </authorList>
    </citation>
    <scope>NUCLEOTIDE SEQUENCE</scope>
</reference>
<dbReference type="CDD" id="cd05236">
    <property type="entry name" value="FAR-N_SDR_e"/>
    <property type="match status" value="1"/>
</dbReference>
<evidence type="ECO:0000259" key="6">
    <source>
        <dbReference type="Pfam" id="PF07993"/>
    </source>
</evidence>
<comment type="catalytic activity">
    <reaction evidence="4">
        <text>a long-chain fatty acyl-CoA + 2 NADPH + 2 H(+) = a long-chain primary fatty alcohol + 2 NADP(+) + CoA</text>
        <dbReference type="Rhea" id="RHEA:52716"/>
        <dbReference type="ChEBI" id="CHEBI:15378"/>
        <dbReference type="ChEBI" id="CHEBI:57287"/>
        <dbReference type="ChEBI" id="CHEBI:57783"/>
        <dbReference type="ChEBI" id="CHEBI:58349"/>
        <dbReference type="ChEBI" id="CHEBI:77396"/>
        <dbReference type="ChEBI" id="CHEBI:83139"/>
        <dbReference type="EC" id="1.2.1.84"/>
    </reaction>
</comment>
<evidence type="ECO:0000256" key="3">
    <source>
        <dbReference type="ARBA" id="ARBA00023098"/>
    </source>
</evidence>
<gene>
    <name evidence="7" type="primary">CG5065_13</name>
    <name evidence="7" type="ORF">g.14956</name>
</gene>
<keyword evidence="4" id="KW-1133">Transmembrane helix</keyword>
<keyword evidence="3 4" id="KW-0443">Lipid metabolism</keyword>
<comment type="function">
    <text evidence="4">Catalyzes the reduction of fatty acyl-CoA to fatty alcohols.</text>
</comment>
<feature type="transmembrane region" description="Helical" evidence="4">
    <location>
        <begin position="353"/>
        <end position="373"/>
    </location>
</feature>
<accession>A0A0C9QQZ1</accession>
<dbReference type="EMBL" id="GBYB01006144">
    <property type="protein sequence ID" value="JAG75911.1"/>
    <property type="molecule type" value="Transcribed_RNA"/>
</dbReference>
<dbReference type="CDD" id="cd09071">
    <property type="entry name" value="FAR_C"/>
    <property type="match status" value="1"/>
</dbReference>
<dbReference type="GO" id="GO:0102965">
    <property type="term" value="F:alcohol-forming long-chain fatty acyl-CoA reductase activity"/>
    <property type="evidence" value="ECO:0007669"/>
    <property type="project" value="UniProtKB-EC"/>
</dbReference>
<dbReference type="InterPro" id="IPR033640">
    <property type="entry name" value="FAR_C"/>
</dbReference>
<keyword evidence="2 4" id="KW-0444">Lipid biosynthesis</keyword>
<feature type="transmembrane region" description="Helical" evidence="4">
    <location>
        <begin position="469"/>
        <end position="485"/>
    </location>
</feature>
<dbReference type="EC" id="1.2.1.84" evidence="4"/>
<dbReference type="InterPro" id="IPR026055">
    <property type="entry name" value="FAR"/>
</dbReference>
<keyword evidence="4" id="KW-0472">Membrane</keyword>
<comment type="similarity">
    <text evidence="1 4">Belongs to the fatty acyl-CoA reductase family.</text>
</comment>
<dbReference type="SUPFAM" id="SSF51735">
    <property type="entry name" value="NAD(P)-binding Rossmann-fold domains"/>
    <property type="match status" value="1"/>
</dbReference>
<evidence type="ECO:0000259" key="5">
    <source>
        <dbReference type="Pfam" id="PF03015"/>
    </source>
</evidence>
<dbReference type="PANTHER" id="PTHR11011:SF116">
    <property type="entry name" value="FATTY ACYL-COA REDUCTASE CG5065-RELATED"/>
    <property type="match status" value="1"/>
</dbReference>
<evidence type="ECO:0000256" key="4">
    <source>
        <dbReference type="RuleBase" id="RU363097"/>
    </source>
</evidence>
<keyword evidence="4" id="KW-0812">Transmembrane</keyword>
<keyword evidence="4" id="KW-0521">NADP</keyword>
<dbReference type="PANTHER" id="PTHR11011">
    <property type="entry name" value="MALE STERILITY PROTEIN 2-RELATED"/>
    <property type="match status" value="1"/>
</dbReference>
<dbReference type="Pfam" id="PF03015">
    <property type="entry name" value="Sterile"/>
    <property type="match status" value="1"/>
</dbReference>
<dbReference type="InterPro" id="IPR036291">
    <property type="entry name" value="NAD(P)-bd_dom_sf"/>
</dbReference>
<proteinExistence type="inferred from homology"/>
<evidence type="ECO:0000313" key="7">
    <source>
        <dbReference type="EMBL" id="JAG75911.1"/>
    </source>
</evidence>
<feature type="domain" description="Thioester reductase (TE)" evidence="6">
    <location>
        <begin position="17"/>
        <end position="288"/>
    </location>
</feature>
<feature type="transmembrane region" description="Helical" evidence="4">
    <location>
        <begin position="491"/>
        <end position="509"/>
    </location>
</feature>
<dbReference type="GO" id="GO:0080019">
    <property type="term" value="F:alcohol-forming very long-chain fatty acyl-CoA reductase activity"/>
    <property type="evidence" value="ECO:0007669"/>
    <property type="project" value="InterPro"/>
</dbReference>
<organism evidence="7">
    <name type="scientific">Fopius arisanus</name>
    <dbReference type="NCBI Taxonomy" id="64838"/>
    <lineage>
        <taxon>Eukaryota</taxon>
        <taxon>Metazoa</taxon>
        <taxon>Ecdysozoa</taxon>
        <taxon>Arthropoda</taxon>
        <taxon>Hexapoda</taxon>
        <taxon>Insecta</taxon>
        <taxon>Pterygota</taxon>
        <taxon>Neoptera</taxon>
        <taxon>Endopterygota</taxon>
        <taxon>Hymenoptera</taxon>
        <taxon>Apocrita</taxon>
        <taxon>Ichneumonoidea</taxon>
        <taxon>Braconidae</taxon>
        <taxon>Opiinae</taxon>
        <taxon>Fopius</taxon>
    </lineage>
</organism>
<keyword evidence="4" id="KW-0560">Oxidoreductase</keyword>
<sequence length="510" mass="58189">MRKYSINRSLCGGTVLLTGATGFIGGSLLERILELDPGPNCVYVLVRKREGISPKARIDKILASPLFVRLKPEALRKVKVIPCDLTAGNLGLSDGDRQILLSECTHVFHSAAFISFAAHLNSAVRINLLSTRHLLGLTKRMPKLRAMVHVSTAYANCTRNSDEVLQERLYPSSMEPSSFIDMMERMSCEEINHKTEEILGNHVNTYTFTKQMAENLLAMERGNVPLSIIRPSIVLNSWSQPTVGWVDNVNSGACGFIAGIAKGLFRTFQATPNTLLDVIPVDMVVSTILAAAERAHQDPENLHIFHCTSNTINPTTWDEYCEEVVRACREHPCENLLWYPKARIRKNYLRNLLVLYVFQIIPAFIINSISPIWNFDKSELIYQVQRRYLKGNSYTSFFSTHQWKFDRRNTQVLQDALAPDERDVHPMDPRLINWRKYFEICVVGTRRYFHKESSATTERARQQMKRLKITAELTPFFIFALLTYAMMNIGISWSIASIFSATIVLFFIWL</sequence>
<name>A0A0C9QQZ1_9HYME</name>
<evidence type="ECO:0000256" key="2">
    <source>
        <dbReference type="ARBA" id="ARBA00022516"/>
    </source>
</evidence>
<dbReference type="Pfam" id="PF07993">
    <property type="entry name" value="NAD_binding_4"/>
    <property type="match status" value="1"/>
</dbReference>